<feature type="compositionally biased region" description="Basic and acidic residues" evidence="1">
    <location>
        <begin position="133"/>
        <end position="153"/>
    </location>
</feature>
<evidence type="ECO:0000256" key="1">
    <source>
        <dbReference type="SAM" id="MobiDB-lite"/>
    </source>
</evidence>
<organism evidence="2 3">
    <name type="scientific">Geodia barretti</name>
    <name type="common">Barrett's horny sponge</name>
    <dbReference type="NCBI Taxonomy" id="519541"/>
    <lineage>
        <taxon>Eukaryota</taxon>
        <taxon>Metazoa</taxon>
        <taxon>Porifera</taxon>
        <taxon>Demospongiae</taxon>
        <taxon>Heteroscleromorpha</taxon>
        <taxon>Tetractinellida</taxon>
        <taxon>Astrophorina</taxon>
        <taxon>Geodiidae</taxon>
        <taxon>Geodia</taxon>
    </lineage>
</organism>
<feature type="region of interest" description="Disordered" evidence="1">
    <location>
        <begin position="127"/>
        <end position="159"/>
    </location>
</feature>
<proteinExistence type="predicted"/>
<evidence type="ECO:0000313" key="3">
    <source>
        <dbReference type="Proteomes" id="UP001174909"/>
    </source>
</evidence>
<evidence type="ECO:0000313" key="2">
    <source>
        <dbReference type="EMBL" id="CAI8031789.1"/>
    </source>
</evidence>
<comment type="caution">
    <text evidence="2">The sequence shown here is derived from an EMBL/GenBank/DDBJ whole genome shotgun (WGS) entry which is preliminary data.</text>
</comment>
<accession>A0AA35SLR2</accession>
<protein>
    <submittedName>
        <fullName evidence="2">Uncharacterized protein</fullName>
    </submittedName>
</protein>
<dbReference type="Proteomes" id="UP001174909">
    <property type="component" value="Unassembled WGS sequence"/>
</dbReference>
<name>A0AA35SLR2_GEOBA</name>
<dbReference type="AlphaFoldDB" id="A0AA35SLR2"/>
<gene>
    <name evidence="2" type="ORF">GBAR_LOCUS18017</name>
</gene>
<sequence length="159" mass="18555">MVNETLHRHELEFSLTSSLAKIKPAVKRRPDSRPLTKLVSTHEDVLPLEYMLEVVTNPVTGKGGKSPRMRLTSDYQRTRLLLKKRSNHKISCDTKDWIKGTEAYYIQCIHPLGKGFLCVKERKVFRKQQQEQQKSRQREARETERQEAREPTRTRGGPT</sequence>
<keyword evidence="3" id="KW-1185">Reference proteome</keyword>
<reference evidence="2" key="1">
    <citation type="submission" date="2023-03" db="EMBL/GenBank/DDBJ databases">
        <authorList>
            <person name="Steffen K."/>
            <person name="Cardenas P."/>
        </authorList>
    </citation>
    <scope>NUCLEOTIDE SEQUENCE</scope>
</reference>
<dbReference type="EMBL" id="CASHTH010002565">
    <property type="protein sequence ID" value="CAI8031789.1"/>
    <property type="molecule type" value="Genomic_DNA"/>
</dbReference>